<dbReference type="Proteomes" id="UP000545286">
    <property type="component" value="Unassembled WGS sequence"/>
</dbReference>
<dbReference type="PROSITE" id="PS51257">
    <property type="entry name" value="PROKAR_LIPOPROTEIN"/>
    <property type="match status" value="1"/>
</dbReference>
<evidence type="ECO:0000256" key="10">
    <source>
        <dbReference type="SAM" id="Phobius"/>
    </source>
</evidence>
<keyword evidence="7" id="KW-1015">Disulfide bond</keyword>
<dbReference type="GO" id="GO:0016020">
    <property type="term" value="C:membrane"/>
    <property type="evidence" value="ECO:0007669"/>
    <property type="project" value="InterPro"/>
</dbReference>
<dbReference type="GO" id="GO:0016705">
    <property type="term" value="F:oxidoreductase activity, acting on paired donors, with incorporation or reduction of molecular oxygen"/>
    <property type="evidence" value="ECO:0007669"/>
    <property type="project" value="UniProtKB-ARBA"/>
</dbReference>
<dbReference type="InterPro" id="IPR006311">
    <property type="entry name" value="TAT_signal"/>
</dbReference>
<evidence type="ECO:0000313" key="13">
    <source>
        <dbReference type="Proteomes" id="UP000545286"/>
    </source>
</evidence>
<keyword evidence="13" id="KW-1185">Reference proteome</keyword>
<proteinExistence type="predicted"/>
<dbReference type="EMBL" id="JACHWJ010000001">
    <property type="protein sequence ID" value="MBB2957086.1"/>
    <property type="molecule type" value="Genomic_DNA"/>
</dbReference>
<keyword evidence="10" id="KW-0812">Transmembrane</keyword>
<dbReference type="InterPro" id="IPR017941">
    <property type="entry name" value="Rieske_2Fe-2S"/>
</dbReference>
<dbReference type="CDD" id="cd03467">
    <property type="entry name" value="Rieske"/>
    <property type="match status" value="1"/>
</dbReference>
<dbReference type="InterPro" id="IPR014349">
    <property type="entry name" value="Rieske_Fe-S_prot"/>
</dbReference>
<dbReference type="PRINTS" id="PR00162">
    <property type="entry name" value="RIESKE"/>
</dbReference>
<dbReference type="InterPro" id="IPR005805">
    <property type="entry name" value="Rieske_Fe-S_prot_C"/>
</dbReference>
<dbReference type="GO" id="GO:0046872">
    <property type="term" value="F:metal ion binding"/>
    <property type="evidence" value="ECO:0007669"/>
    <property type="project" value="UniProtKB-KW"/>
</dbReference>
<organism evidence="12 13">
    <name type="scientific">Pseudoclavibacter helvolus</name>
    <dbReference type="NCBI Taxonomy" id="255205"/>
    <lineage>
        <taxon>Bacteria</taxon>
        <taxon>Bacillati</taxon>
        <taxon>Actinomycetota</taxon>
        <taxon>Actinomycetes</taxon>
        <taxon>Micrococcales</taxon>
        <taxon>Microbacteriaceae</taxon>
        <taxon>Pseudoclavibacter</taxon>
    </lineage>
</organism>
<dbReference type="Gene3D" id="2.102.10.10">
    <property type="entry name" value="Rieske [2Fe-2S] iron-sulphur domain"/>
    <property type="match status" value="1"/>
</dbReference>
<keyword evidence="3" id="KW-0001">2Fe-2S</keyword>
<comment type="caution">
    <text evidence="12">The sequence shown here is derived from an EMBL/GenBank/DDBJ whole genome shotgun (WGS) entry which is preliminary data.</text>
</comment>
<keyword evidence="6" id="KW-0411">Iron-sulfur</keyword>
<evidence type="ECO:0000256" key="8">
    <source>
        <dbReference type="ARBA" id="ARBA00029586"/>
    </source>
</evidence>
<dbReference type="InterPro" id="IPR036922">
    <property type="entry name" value="Rieske_2Fe-2S_sf"/>
</dbReference>
<keyword evidence="5" id="KW-0408">Iron</keyword>
<dbReference type="PANTHER" id="PTHR10134">
    <property type="entry name" value="CYTOCHROME B-C1 COMPLEX SUBUNIT RIESKE, MITOCHONDRIAL"/>
    <property type="match status" value="1"/>
</dbReference>
<keyword evidence="4" id="KW-0479">Metal-binding</keyword>
<protein>
    <recommendedName>
        <fullName evidence="2">Cytochrome bc1 complex Rieske iron-sulfur subunit</fullName>
    </recommendedName>
    <alternativeName>
        <fullName evidence="8">Cytochrome bc1 reductase complex subunit QcrA</fullName>
    </alternativeName>
</protein>
<keyword evidence="10" id="KW-1133">Transmembrane helix</keyword>
<evidence type="ECO:0000256" key="3">
    <source>
        <dbReference type="ARBA" id="ARBA00022714"/>
    </source>
</evidence>
<dbReference type="GO" id="GO:0004497">
    <property type="term" value="F:monooxygenase activity"/>
    <property type="evidence" value="ECO:0007669"/>
    <property type="project" value="UniProtKB-ARBA"/>
</dbReference>
<comment type="function">
    <text evidence="1">Iron-sulfur subunit of the cytochrome bc1 complex, an essential component of the respiratory electron transport chain required for ATP synthesis. The bc1 complex catalyzes the oxidation of menaquinol and the reduction of cytochrome c in the respiratory chain. The bc1 complex operates through a Q-cycle mechanism that couples electron transfer to generation of the proton gradient that drives ATP synthesis.</text>
</comment>
<evidence type="ECO:0000256" key="4">
    <source>
        <dbReference type="ARBA" id="ARBA00022723"/>
    </source>
</evidence>
<gene>
    <name evidence="12" type="ORF">FHX72_001198</name>
</gene>
<reference evidence="12 13" key="1">
    <citation type="submission" date="2020-08" db="EMBL/GenBank/DDBJ databases">
        <title>Sequencing the genomes of 1000 actinobacteria strains.</title>
        <authorList>
            <person name="Klenk H.-P."/>
        </authorList>
    </citation>
    <scope>NUCLEOTIDE SEQUENCE [LARGE SCALE GENOMIC DNA]</scope>
    <source>
        <strain evidence="12 13">DSM 20419</strain>
    </source>
</reference>
<evidence type="ECO:0000313" key="12">
    <source>
        <dbReference type="EMBL" id="MBB2957086.1"/>
    </source>
</evidence>
<feature type="domain" description="Rieske" evidence="11">
    <location>
        <begin position="50"/>
        <end position="142"/>
    </location>
</feature>
<evidence type="ECO:0000256" key="7">
    <source>
        <dbReference type="ARBA" id="ARBA00023157"/>
    </source>
</evidence>
<feature type="transmembrane region" description="Helical" evidence="10">
    <location>
        <begin position="12"/>
        <end position="31"/>
    </location>
</feature>
<dbReference type="GO" id="GO:0051537">
    <property type="term" value="F:2 iron, 2 sulfur cluster binding"/>
    <property type="evidence" value="ECO:0007669"/>
    <property type="project" value="UniProtKB-KW"/>
</dbReference>
<dbReference type="Pfam" id="PF00355">
    <property type="entry name" value="Rieske"/>
    <property type="match status" value="1"/>
</dbReference>
<accession>A0A7W4UME2</accession>
<evidence type="ECO:0000256" key="6">
    <source>
        <dbReference type="ARBA" id="ARBA00023014"/>
    </source>
</evidence>
<evidence type="ECO:0000256" key="2">
    <source>
        <dbReference type="ARBA" id="ARBA00015816"/>
    </source>
</evidence>
<keyword evidence="10" id="KW-0472">Membrane</keyword>
<sequence>MNERYEPSRRGVIRGSAAVGGGIATAALLAACGSDAQQPTGDSVDGAGVVGAIALAKVPVGGGAIIAETETVITQPAAGEYFGFSSICTHQGCPISKVTAEHIICPCHSSHYDTRTGEPVAGPADQPLTPRTITVTETEVEYS</sequence>
<comment type="cofactor">
    <cofactor evidence="9">
        <name>[2Fe-2S] cluster</name>
        <dbReference type="ChEBI" id="CHEBI:190135"/>
    </cofactor>
</comment>
<evidence type="ECO:0000256" key="9">
    <source>
        <dbReference type="ARBA" id="ARBA00034078"/>
    </source>
</evidence>
<evidence type="ECO:0000256" key="5">
    <source>
        <dbReference type="ARBA" id="ARBA00023004"/>
    </source>
</evidence>
<name>A0A7W4UME2_9MICO</name>
<dbReference type="PROSITE" id="PS51318">
    <property type="entry name" value="TAT"/>
    <property type="match status" value="1"/>
</dbReference>
<dbReference type="AlphaFoldDB" id="A0A7W4UME2"/>
<evidence type="ECO:0000256" key="1">
    <source>
        <dbReference type="ARBA" id="ARBA00002494"/>
    </source>
</evidence>
<dbReference type="PROSITE" id="PS51296">
    <property type="entry name" value="RIESKE"/>
    <property type="match status" value="1"/>
</dbReference>
<evidence type="ECO:0000259" key="11">
    <source>
        <dbReference type="PROSITE" id="PS51296"/>
    </source>
</evidence>
<dbReference type="SUPFAM" id="SSF50022">
    <property type="entry name" value="ISP domain"/>
    <property type="match status" value="1"/>
</dbReference>
<dbReference type="RefSeq" id="WP_183623610.1">
    <property type="nucleotide sequence ID" value="NZ_JACHWJ010000001.1"/>
</dbReference>